<keyword evidence="5" id="KW-1185">Reference proteome</keyword>
<feature type="compositionally biased region" description="Polar residues" evidence="2">
    <location>
        <begin position="474"/>
        <end position="483"/>
    </location>
</feature>
<reference evidence="4 5" key="1">
    <citation type="submission" date="2024-07" db="EMBL/GenBank/DDBJ databases">
        <title>Genomic Encyclopedia of Type Strains, Phase V (KMG-V): Genome sequencing to study the core and pangenomes of soil and plant-associated prokaryotes.</title>
        <authorList>
            <person name="Whitman W."/>
        </authorList>
    </citation>
    <scope>NUCLEOTIDE SEQUENCE [LARGE SCALE GENOMIC DNA]</scope>
    <source>
        <strain evidence="4 5">USDA 152</strain>
    </source>
</reference>
<evidence type="ECO:0000313" key="4">
    <source>
        <dbReference type="EMBL" id="MEY9451484.1"/>
    </source>
</evidence>
<comment type="caution">
    <text evidence="4">The sequence shown here is derived from an EMBL/GenBank/DDBJ whole genome shotgun (WGS) entry which is preliminary data.</text>
</comment>
<comment type="similarity">
    <text evidence="1">Belongs to the IS21/IS1162 putative ATP-binding protein family.</text>
</comment>
<name>A0ABV4FIU5_9BRAD</name>
<feature type="region of interest" description="Disordered" evidence="2">
    <location>
        <begin position="446"/>
        <end position="483"/>
    </location>
</feature>
<dbReference type="InterPro" id="IPR003593">
    <property type="entry name" value="AAA+_ATPase"/>
</dbReference>
<gene>
    <name evidence="4" type="ORF">ABIG07_000432</name>
</gene>
<dbReference type="CDD" id="cd00009">
    <property type="entry name" value="AAA"/>
    <property type="match status" value="1"/>
</dbReference>
<dbReference type="SMART" id="SM00382">
    <property type="entry name" value="AAA"/>
    <property type="match status" value="1"/>
</dbReference>
<dbReference type="Pfam" id="PF01695">
    <property type="entry name" value="IstB_IS21"/>
    <property type="match status" value="1"/>
</dbReference>
<dbReference type="Proteomes" id="UP001565369">
    <property type="component" value="Unassembled WGS sequence"/>
</dbReference>
<dbReference type="PANTHER" id="PTHR30050:SF4">
    <property type="entry name" value="ATP-BINDING PROTEIN RV3427C IN INSERTION SEQUENCE-RELATED"/>
    <property type="match status" value="1"/>
</dbReference>
<evidence type="ECO:0000256" key="1">
    <source>
        <dbReference type="ARBA" id="ARBA00008059"/>
    </source>
</evidence>
<dbReference type="NCBIfam" id="NF038214">
    <property type="entry name" value="IS21_help_AAA"/>
    <property type="match status" value="1"/>
</dbReference>
<evidence type="ECO:0000313" key="5">
    <source>
        <dbReference type="Proteomes" id="UP001565369"/>
    </source>
</evidence>
<evidence type="ECO:0000256" key="2">
    <source>
        <dbReference type="SAM" id="MobiDB-lite"/>
    </source>
</evidence>
<dbReference type="Gene3D" id="3.40.50.300">
    <property type="entry name" value="P-loop containing nucleotide triphosphate hydrolases"/>
    <property type="match status" value="1"/>
</dbReference>
<sequence length="483" mass="52672">MKTSTHQRSFGRGDTVYDPWHYVPVLARKPGALRNGAPFKDWVLPAAIERIRRKLASIDDGNRQMVDILNAVLTDGLPAVEAACAEALSHSVHSADVVLNILARQREPAPPANIMTPAAHDAPSCTNRRLCPLRQHSEDQLMERTQIFDLMGELKLYGMKAAFDEIMATAVKRQHEPQRIVGDLLSAEINEKQARSIKYQLTIAKLPLAKDIADFQFDGTPINQTLVNDLAGGGFVAQQRNVVLVGGTGTGKTHLAIAIARSCIRSGARGRFFNVVDLVNRLETETRNGRQGRLAEHLTRMDFIVLDELGYLPFAQSGGQLLFHLVSRLYERASVIVTTNLAFGEWPSVFGDAKMTTALLDRLTHHCDIVETGNDSWRFKSRDDDHATRARLASAIPASSDETSATSKPRRGKGSKLDADEGRIASPRMLLDNFSPMIGSVPSNWFGGVYGGKDQHGRAARGGVGGNGALPVGQTSGEGTDPR</sequence>
<feature type="domain" description="AAA+ ATPase" evidence="3">
    <location>
        <begin position="238"/>
        <end position="374"/>
    </location>
</feature>
<proteinExistence type="inferred from homology"/>
<dbReference type="InterPro" id="IPR027417">
    <property type="entry name" value="P-loop_NTPase"/>
</dbReference>
<evidence type="ECO:0000259" key="3">
    <source>
        <dbReference type="SMART" id="SM00382"/>
    </source>
</evidence>
<accession>A0ABV4FIU5</accession>
<dbReference type="EMBL" id="JBGBZJ010000002">
    <property type="protein sequence ID" value="MEY9451484.1"/>
    <property type="molecule type" value="Genomic_DNA"/>
</dbReference>
<dbReference type="PANTHER" id="PTHR30050">
    <property type="entry name" value="CHROMOSOMAL REPLICATION INITIATOR PROTEIN DNAA"/>
    <property type="match status" value="1"/>
</dbReference>
<dbReference type="SUPFAM" id="SSF52540">
    <property type="entry name" value="P-loop containing nucleoside triphosphate hydrolases"/>
    <property type="match status" value="1"/>
</dbReference>
<protein>
    <submittedName>
        <fullName evidence="4">DNA replication protein DnaC</fullName>
    </submittedName>
</protein>
<dbReference type="InterPro" id="IPR002611">
    <property type="entry name" value="IstB_ATP-bd"/>
</dbReference>
<dbReference type="InterPro" id="IPR047661">
    <property type="entry name" value="IstB"/>
</dbReference>
<organism evidence="4 5">
    <name type="scientific">Bradyrhizobium ottawaense</name>
    <dbReference type="NCBI Taxonomy" id="931866"/>
    <lineage>
        <taxon>Bacteria</taxon>
        <taxon>Pseudomonadati</taxon>
        <taxon>Pseudomonadota</taxon>
        <taxon>Alphaproteobacteria</taxon>
        <taxon>Hyphomicrobiales</taxon>
        <taxon>Nitrobacteraceae</taxon>
        <taxon>Bradyrhizobium</taxon>
    </lineage>
</organism>
<feature type="region of interest" description="Disordered" evidence="2">
    <location>
        <begin position="393"/>
        <end position="422"/>
    </location>
</feature>